<dbReference type="EMBL" id="LSNE01000003">
    <property type="protein sequence ID" value="KXI30434.1"/>
    <property type="molecule type" value="Genomic_DNA"/>
</dbReference>
<reference evidence="4" key="1">
    <citation type="submission" date="2016-02" db="EMBL/GenBank/DDBJ databases">
        <authorList>
            <person name="Schultz-Johansen M."/>
            <person name="Glaring M.A."/>
            <person name="Bech P.K."/>
            <person name="Stougaard P."/>
        </authorList>
    </citation>
    <scope>NUCLEOTIDE SEQUENCE [LARGE SCALE GENOMIC DNA]</scope>
    <source>
        <strain evidence="4">S66</strain>
    </source>
</reference>
<accession>A0A136A5E9</accession>
<dbReference type="InterPro" id="IPR051785">
    <property type="entry name" value="MMCE/EMCE_epimerase"/>
</dbReference>
<sequence>MNGIKQSLAEHIIGFQHVGHIVADLAASIAAFKNLYGISDDNIKVIPPFTQTENVPTRFALIQVQDTEFELIEPISEHFKQLLVTPGASGSAGINHVAWRVKDIDGAMIILAKNGIKAGHVTPNGVITMTKTSSTAKKMVYLDPATTGGILIELIEVIDHG</sequence>
<comment type="caution">
    <text evidence="3">The sequence shown here is derived from an EMBL/GenBank/DDBJ whole genome shotgun (WGS) entry which is preliminary data.</text>
</comment>
<name>A0A136A5E9_9ALTE</name>
<feature type="domain" description="VOC" evidence="2">
    <location>
        <begin position="14"/>
        <end position="157"/>
    </location>
</feature>
<dbReference type="InterPro" id="IPR029068">
    <property type="entry name" value="Glyas_Bleomycin-R_OHBP_Dase"/>
</dbReference>
<evidence type="ECO:0000313" key="3">
    <source>
        <dbReference type="EMBL" id="KXI30434.1"/>
    </source>
</evidence>
<dbReference type="PANTHER" id="PTHR43048">
    <property type="entry name" value="METHYLMALONYL-COA EPIMERASE"/>
    <property type="match status" value="1"/>
</dbReference>
<dbReference type="PROSITE" id="PS51819">
    <property type="entry name" value="VOC"/>
    <property type="match status" value="1"/>
</dbReference>
<dbReference type="RefSeq" id="WP_068374890.1">
    <property type="nucleotide sequence ID" value="NZ_LSNE01000003.1"/>
</dbReference>
<evidence type="ECO:0000256" key="1">
    <source>
        <dbReference type="ARBA" id="ARBA00022723"/>
    </source>
</evidence>
<dbReference type="InterPro" id="IPR037523">
    <property type="entry name" value="VOC_core"/>
</dbReference>
<dbReference type="OrthoDB" id="9792173at2"/>
<dbReference type="GO" id="GO:0046872">
    <property type="term" value="F:metal ion binding"/>
    <property type="evidence" value="ECO:0007669"/>
    <property type="project" value="UniProtKB-KW"/>
</dbReference>
<gene>
    <name evidence="3" type="ORF">AX660_10745</name>
</gene>
<protein>
    <recommendedName>
        <fullName evidence="2">VOC domain-containing protein</fullName>
    </recommendedName>
</protein>
<evidence type="ECO:0000313" key="4">
    <source>
        <dbReference type="Proteomes" id="UP000070299"/>
    </source>
</evidence>
<organism evidence="3 4">
    <name type="scientific">Paraglaciecola hydrolytica</name>
    <dbReference type="NCBI Taxonomy" id="1799789"/>
    <lineage>
        <taxon>Bacteria</taxon>
        <taxon>Pseudomonadati</taxon>
        <taxon>Pseudomonadota</taxon>
        <taxon>Gammaproteobacteria</taxon>
        <taxon>Alteromonadales</taxon>
        <taxon>Alteromonadaceae</taxon>
        <taxon>Paraglaciecola</taxon>
    </lineage>
</organism>
<proteinExistence type="predicted"/>
<dbReference type="AlphaFoldDB" id="A0A136A5E9"/>
<dbReference type="Proteomes" id="UP000070299">
    <property type="component" value="Unassembled WGS sequence"/>
</dbReference>
<dbReference type="Pfam" id="PF13669">
    <property type="entry name" value="Glyoxalase_4"/>
    <property type="match status" value="1"/>
</dbReference>
<keyword evidence="4" id="KW-1185">Reference proteome</keyword>
<dbReference type="PANTHER" id="PTHR43048:SF3">
    <property type="entry name" value="METHYLMALONYL-COA EPIMERASE, MITOCHONDRIAL"/>
    <property type="match status" value="1"/>
</dbReference>
<dbReference type="SUPFAM" id="SSF54593">
    <property type="entry name" value="Glyoxalase/Bleomycin resistance protein/Dihydroxybiphenyl dioxygenase"/>
    <property type="match status" value="1"/>
</dbReference>
<evidence type="ECO:0000259" key="2">
    <source>
        <dbReference type="PROSITE" id="PS51819"/>
    </source>
</evidence>
<dbReference type="GO" id="GO:0004493">
    <property type="term" value="F:methylmalonyl-CoA epimerase activity"/>
    <property type="evidence" value="ECO:0007669"/>
    <property type="project" value="TreeGrafter"/>
</dbReference>
<dbReference type="Gene3D" id="3.10.180.10">
    <property type="entry name" value="2,3-Dihydroxybiphenyl 1,2-Dioxygenase, domain 1"/>
    <property type="match status" value="1"/>
</dbReference>
<keyword evidence="1" id="KW-0479">Metal-binding</keyword>
<dbReference type="STRING" id="1799789.AX660_10745"/>
<dbReference type="GO" id="GO:0046491">
    <property type="term" value="P:L-methylmalonyl-CoA metabolic process"/>
    <property type="evidence" value="ECO:0007669"/>
    <property type="project" value="TreeGrafter"/>
</dbReference>